<evidence type="ECO:0000256" key="7">
    <source>
        <dbReference type="ARBA" id="ARBA00047899"/>
    </source>
</evidence>
<dbReference type="GO" id="GO:0004674">
    <property type="term" value="F:protein serine/threonine kinase activity"/>
    <property type="evidence" value="ECO:0007669"/>
    <property type="project" value="UniProtKB-KW"/>
</dbReference>
<gene>
    <name evidence="11" type="ORF">THASP1DRAFT_27177</name>
</gene>
<dbReference type="GO" id="GO:0032543">
    <property type="term" value="P:mitochondrial translation"/>
    <property type="evidence" value="ECO:0007669"/>
    <property type="project" value="TreeGrafter"/>
</dbReference>
<dbReference type="SUPFAM" id="SSF52954">
    <property type="entry name" value="Class II aaRS ABD-related"/>
    <property type="match status" value="1"/>
</dbReference>
<dbReference type="FunFam" id="3.40.50.800:FF:000009">
    <property type="entry name" value="Eukaryotic translation initiation factor 2-alpha kinase"/>
    <property type="match status" value="1"/>
</dbReference>
<dbReference type="SUPFAM" id="SSF55681">
    <property type="entry name" value="Class II aaRS and biotin synthetases"/>
    <property type="match status" value="1"/>
</dbReference>
<keyword evidence="3" id="KW-0808">Transferase</keyword>
<evidence type="ECO:0000313" key="11">
    <source>
        <dbReference type="EMBL" id="RKP11077.1"/>
    </source>
</evidence>
<dbReference type="STRING" id="78915.A0A4P9XXM1"/>
<dbReference type="GO" id="GO:0005739">
    <property type="term" value="C:mitochondrion"/>
    <property type="evidence" value="ECO:0007669"/>
    <property type="project" value="TreeGrafter"/>
</dbReference>
<evidence type="ECO:0000256" key="4">
    <source>
        <dbReference type="ARBA" id="ARBA00022741"/>
    </source>
</evidence>
<dbReference type="GO" id="GO:0006427">
    <property type="term" value="P:histidyl-tRNA aminoacylation"/>
    <property type="evidence" value="ECO:0007669"/>
    <property type="project" value="TreeGrafter"/>
</dbReference>
<evidence type="ECO:0000256" key="6">
    <source>
        <dbReference type="ARBA" id="ARBA00022840"/>
    </source>
</evidence>
<evidence type="ECO:0000259" key="9">
    <source>
        <dbReference type="Pfam" id="PF12745"/>
    </source>
</evidence>
<evidence type="ECO:0000256" key="2">
    <source>
        <dbReference type="ARBA" id="ARBA00022527"/>
    </source>
</evidence>
<dbReference type="OrthoDB" id="341578at2759"/>
<dbReference type="AlphaFoldDB" id="A0A4P9XXM1"/>
<evidence type="ECO:0000313" key="12">
    <source>
        <dbReference type="Proteomes" id="UP000271241"/>
    </source>
</evidence>
<dbReference type="InterPro" id="IPR036621">
    <property type="entry name" value="Anticodon-bd_dom_sf"/>
</dbReference>
<proteinExistence type="predicted"/>
<keyword evidence="12" id="KW-1185">Reference proteome</keyword>
<name>A0A4P9XXM1_9FUNG</name>
<feature type="domain" description="Histidyl tRNA synthetase-related" evidence="9">
    <location>
        <begin position="250"/>
        <end position="520"/>
    </location>
</feature>
<dbReference type="EMBL" id="KZ992428">
    <property type="protein sequence ID" value="RKP11077.1"/>
    <property type="molecule type" value="Genomic_DNA"/>
</dbReference>
<evidence type="ECO:0000256" key="1">
    <source>
        <dbReference type="ARBA" id="ARBA00012513"/>
    </source>
</evidence>
<accession>A0A4P9XXM1</accession>
<keyword evidence="5" id="KW-0418">Kinase</keyword>
<dbReference type="PANTHER" id="PTHR11476:SF10">
    <property type="entry name" value="NON-SPECIFIC SERINE_THREONINE PROTEIN KINASE"/>
    <property type="match status" value="1"/>
</dbReference>
<dbReference type="Gene3D" id="3.40.50.800">
    <property type="entry name" value="Anticodon-binding domain"/>
    <property type="match status" value="1"/>
</dbReference>
<dbReference type="GO" id="GO:0004821">
    <property type="term" value="F:histidine-tRNA ligase activity"/>
    <property type="evidence" value="ECO:0007669"/>
    <property type="project" value="TreeGrafter"/>
</dbReference>
<comment type="catalytic activity">
    <reaction evidence="7">
        <text>L-threonyl-[protein] + ATP = O-phospho-L-threonyl-[protein] + ADP + H(+)</text>
        <dbReference type="Rhea" id="RHEA:46608"/>
        <dbReference type="Rhea" id="RHEA-COMP:11060"/>
        <dbReference type="Rhea" id="RHEA-COMP:11605"/>
        <dbReference type="ChEBI" id="CHEBI:15378"/>
        <dbReference type="ChEBI" id="CHEBI:30013"/>
        <dbReference type="ChEBI" id="CHEBI:30616"/>
        <dbReference type="ChEBI" id="CHEBI:61977"/>
        <dbReference type="ChEBI" id="CHEBI:456216"/>
        <dbReference type="EC" id="2.7.11.1"/>
    </reaction>
</comment>
<dbReference type="InterPro" id="IPR045864">
    <property type="entry name" value="aa-tRNA-synth_II/BPL/LPL"/>
</dbReference>
<dbReference type="PANTHER" id="PTHR11476">
    <property type="entry name" value="HISTIDYL-TRNA SYNTHETASE"/>
    <property type="match status" value="1"/>
</dbReference>
<dbReference type="GO" id="GO:0003723">
    <property type="term" value="F:RNA binding"/>
    <property type="evidence" value="ECO:0007669"/>
    <property type="project" value="TreeGrafter"/>
</dbReference>
<evidence type="ECO:0000256" key="3">
    <source>
        <dbReference type="ARBA" id="ARBA00022679"/>
    </source>
</evidence>
<evidence type="ECO:0000256" key="5">
    <source>
        <dbReference type="ARBA" id="ARBA00022777"/>
    </source>
</evidence>
<organism evidence="11 12">
    <name type="scientific">Thamnocephalis sphaerospora</name>
    <dbReference type="NCBI Taxonomy" id="78915"/>
    <lineage>
        <taxon>Eukaryota</taxon>
        <taxon>Fungi</taxon>
        <taxon>Fungi incertae sedis</taxon>
        <taxon>Zoopagomycota</taxon>
        <taxon>Zoopagomycotina</taxon>
        <taxon>Zoopagomycetes</taxon>
        <taxon>Zoopagales</taxon>
        <taxon>Sigmoideomycetaceae</taxon>
        <taxon>Thamnocephalis</taxon>
    </lineage>
</organism>
<dbReference type="GO" id="GO:0005524">
    <property type="term" value="F:ATP binding"/>
    <property type="evidence" value="ECO:0007669"/>
    <property type="project" value="UniProtKB-KW"/>
</dbReference>
<dbReference type="EC" id="2.7.11.1" evidence="1"/>
<dbReference type="InterPro" id="IPR024435">
    <property type="entry name" value="HisRS-related_dom"/>
</dbReference>
<evidence type="ECO:0000259" key="10">
    <source>
        <dbReference type="Pfam" id="PF13393"/>
    </source>
</evidence>
<dbReference type="GO" id="GO:0005829">
    <property type="term" value="C:cytosol"/>
    <property type="evidence" value="ECO:0007669"/>
    <property type="project" value="TreeGrafter"/>
</dbReference>
<dbReference type="InterPro" id="IPR041715">
    <property type="entry name" value="HisRS-like_core"/>
</dbReference>
<reference evidence="12" key="1">
    <citation type="journal article" date="2018" name="Nat. Microbiol.">
        <title>Leveraging single-cell genomics to expand the fungal tree of life.</title>
        <authorList>
            <person name="Ahrendt S.R."/>
            <person name="Quandt C.A."/>
            <person name="Ciobanu D."/>
            <person name="Clum A."/>
            <person name="Salamov A."/>
            <person name="Andreopoulos B."/>
            <person name="Cheng J.F."/>
            <person name="Woyke T."/>
            <person name="Pelin A."/>
            <person name="Henrissat B."/>
            <person name="Reynolds N.K."/>
            <person name="Benny G.L."/>
            <person name="Smith M.E."/>
            <person name="James T.Y."/>
            <person name="Grigoriev I.V."/>
        </authorList>
    </citation>
    <scope>NUCLEOTIDE SEQUENCE [LARGE SCALE GENOMIC DNA]</scope>
    <source>
        <strain evidence="12">RSA 1356</strain>
    </source>
</reference>
<comment type="catalytic activity">
    <reaction evidence="8">
        <text>L-seryl-[protein] + ATP = O-phospho-L-seryl-[protein] + ADP + H(+)</text>
        <dbReference type="Rhea" id="RHEA:17989"/>
        <dbReference type="Rhea" id="RHEA-COMP:9863"/>
        <dbReference type="Rhea" id="RHEA-COMP:11604"/>
        <dbReference type="ChEBI" id="CHEBI:15378"/>
        <dbReference type="ChEBI" id="CHEBI:29999"/>
        <dbReference type="ChEBI" id="CHEBI:30616"/>
        <dbReference type="ChEBI" id="CHEBI:83421"/>
        <dbReference type="ChEBI" id="CHEBI:456216"/>
        <dbReference type="EC" id="2.7.11.1"/>
    </reaction>
</comment>
<keyword evidence="2" id="KW-0723">Serine/threonine-protein kinase</keyword>
<keyword evidence="4" id="KW-0547">Nucleotide-binding</keyword>
<dbReference type="Pfam" id="PF12745">
    <property type="entry name" value="HGTP_anticodon2"/>
    <property type="match status" value="1"/>
</dbReference>
<sequence length="523" mass="58307">MREVDFDIITSKLADYAPEAEVVKVVDEVLDEFPPFHGGGCFFLVNHADVADIIFDYCRIPNEARRDVAAVLGLPGRASPLAQARAQLTEQYRLSPSSLNELALFHIQGEFQTVAAKLSTMLSDETLRKKLSEAVAQVKLIIDQCRRAGVQRRVAFAPLITLNYHYYTHGFIFHAVVNRKAGGIIAAGGRYDALIRKFRHPTITATKRSHGVGVNFAVQKVVAAMLQYQTDFFNSVLARRPEHERLFGQWAPKRCDVYVASFGRGLMGERFAIARELWTHRISADLQYDENAGSGGIDRLVQQCRQQGISWIVLARHRSSDNRGTAATVKVKSALKKVELEVLRSELCSYLQAELAEQSHVEHLLAGGKLRRSEASGPHTSASAIDSAASSDAEHERLVVPSQLNVSVVQVTRDAAICRPSSMRLTPATVAANDVARVANDIVRGDVPTLVLDLNESVLKRLGQCNVRDADSFRKMVEASPPAQRKYLQDVRTAMLQAHDDKGRDFLWLYSFRDEYCVLYRFD</sequence>
<feature type="domain" description="Class II Histidinyl-tRNA synthetase (HisRS)-like catalytic core" evidence="10">
    <location>
        <begin position="19"/>
        <end position="200"/>
    </location>
</feature>
<protein>
    <recommendedName>
        <fullName evidence="1">non-specific serine/threonine protein kinase</fullName>
        <ecNumber evidence="1">2.7.11.1</ecNumber>
    </recommendedName>
</protein>
<evidence type="ECO:0000256" key="8">
    <source>
        <dbReference type="ARBA" id="ARBA00048679"/>
    </source>
</evidence>
<dbReference type="Pfam" id="PF13393">
    <property type="entry name" value="tRNA-synt_His"/>
    <property type="match status" value="1"/>
</dbReference>
<keyword evidence="6" id="KW-0067">ATP-binding</keyword>
<dbReference type="Gene3D" id="3.30.930.10">
    <property type="entry name" value="Bira Bifunctional Protein, Domain 2"/>
    <property type="match status" value="1"/>
</dbReference>
<dbReference type="Proteomes" id="UP000271241">
    <property type="component" value="Unassembled WGS sequence"/>
</dbReference>